<feature type="compositionally biased region" description="Polar residues" evidence="1">
    <location>
        <begin position="1247"/>
        <end position="1256"/>
    </location>
</feature>
<dbReference type="Pfam" id="PF12814">
    <property type="entry name" value="Mcp5_PH"/>
    <property type="match status" value="1"/>
</dbReference>
<dbReference type="EMBL" id="ML991780">
    <property type="protein sequence ID" value="KAF2237367.1"/>
    <property type="molecule type" value="Genomic_DNA"/>
</dbReference>
<feature type="compositionally biased region" description="Polar residues" evidence="1">
    <location>
        <begin position="868"/>
        <end position="884"/>
    </location>
</feature>
<feature type="compositionally biased region" description="Basic and acidic residues" evidence="1">
    <location>
        <begin position="895"/>
        <end position="905"/>
    </location>
</feature>
<dbReference type="GO" id="GO:0005739">
    <property type="term" value="C:mitochondrion"/>
    <property type="evidence" value="ECO:0007669"/>
    <property type="project" value="TreeGrafter"/>
</dbReference>
<feature type="compositionally biased region" description="Basic and acidic residues" evidence="1">
    <location>
        <begin position="369"/>
        <end position="385"/>
    </location>
</feature>
<evidence type="ECO:0000313" key="3">
    <source>
        <dbReference type="EMBL" id="KAF2237367.1"/>
    </source>
</evidence>
<feature type="compositionally biased region" description="Polar residues" evidence="1">
    <location>
        <begin position="724"/>
        <end position="745"/>
    </location>
</feature>
<dbReference type="GO" id="GO:0005938">
    <property type="term" value="C:cell cortex"/>
    <property type="evidence" value="ECO:0007669"/>
    <property type="project" value="InterPro"/>
</dbReference>
<feature type="compositionally biased region" description="Acidic residues" evidence="1">
    <location>
        <begin position="708"/>
        <end position="722"/>
    </location>
</feature>
<feature type="region of interest" description="Disordered" evidence="1">
    <location>
        <begin position="115"/>
        <end position="143"/>
    </location>
</feature>
<evidence type="ECO:0000256" key="1">
    <source>
        <dbReference type="SAM" id="MobiDB-lite"/>
    </source>
</evidence>
<feature type="region of interest" description="Disordered" evidence="1">
    <location>
        <begin position="18"/>
        <end position="79"/>
    </location>
</feature>
<feature type="compositionally biased region" description="Polar residues" evidence="1">
    <location>
        <begin position="967"/>
        <end position="983"/>
    </location>
</feature>
<gene>
    <name evidence="3" type="ORF">EV356DRAFT_530091</name>
</gene>
<feature type="compositionally biased region" description="Low complexity" evidence="1">
    <location>
        <begin position="261"/>
        <end position="270"/>
    </location>
</feature>
<feature type="compositionally biased region" description="Polar residues" evidence="1">
    <location>
        <begin position="821"/>
        <end position="845"/>
    </location>
</feature>
<feature type="compositionally biased region" description="Low complexity" evidence="1">
    <location>
        <begin position="1160"/>
        <end position="1172"/>
    </location>
</feature>
<feature type="compositionally biased region" description="Low complexity" evidence="1">
    <location>
        <begin position="278"/>
        <end position="293"/>
    </location>
</feature>
<dbReference type="InterPro" id="IPR053005">
    <property type="entry name" value="Nuclear_Pos-Cytoskel_Interact"/>
</dbReference>
<feature type="compositionally biased region" description="Basic and acidic residues" evidence="1">
    <location>
        <begin position="946"/>
        <end position="959"/>
    </location>
</feature>
<feature type="compositionally biased region" description="Low complexity" evidence="1">
    <location>
        <begin position="984"/>
        <end position="996"/>
    </location>
</feature>
<dbReference type="GO" id="GO:0000226">
    <property type="term" value="P:microtubule cytoskeleton organization"/>
    <property type="evidence" value="ECO:0007669"/>
    <property type="project" value="TreeGrafter"/>
</dbReference>
<feature type="region of interest" description="Disordered" evidence="1">
    <location>
        <begin position="246"/>
        <end position="479"/>
    </location>
</feature>
<dbReference type="OrthoDB" id="2149224at2759"/>
<accession>A0A6A6HH40</accession>
<feature type="compositionally biased region" description="Basic residues" evidence="1">
    <location>
        <begin position="915"/>
        <end position="925"/>
    </location>
</feature>
<keyword evidence="4" id="KW-1185">Reference proteome</keyword>
<feature type="domain" description="Pleckstrin homology" evidence="2">
    <location>
        <begin position="997"/>
        <end position="1139"/>
    </location>
</feature>
<dbReference type="GO" id="GO:0005543">
    <property type="term" value="F:phospholipid binding"/>
    <property type="evidence" value="ECO:0007669"/>
    <property type="project" value="InterPro"/>
</dbReference>
<feature type="compositionally biased region" description="Gly residues" evidence="1">
    <location>
        <begin position="1502"/>
        <end position="1516"/>
    </location>
</feature>
<feature type="region of interest" description="Disordered" evidence="1">
    <location>
        <begin position="1247"/>
        <end position="1431"/>
    </location>
</feature>
<feature type="region of interest" description="Disordered" evidence="1">
    <location>
        <begin position="1501"/>
        <end position="1524"/>
    </location>
</feature>
<reference evidence="3" key="1">
    <citation type="journal article" date="2020" name="Stud. Mycol.">
        <title>101 Dothideomycetes genomes: a test case for predicting lifestyles and emergence of pathogens.</title>
        <authorList>
            <person name="Haridas S."/>
            <person name="Albert R."/>
            <person name="Binder M."/>
            <person name="Bloem J."/>
            <person name="Labutti K."/>
            <person name="Salamov A."/>
            <person name="Andreopoulos B."/>
            <person name="Baker S."/>
            <person name="Barry K."/>
            <person name="Bills G."/>
            <person name="Bluhm B."/>
            <person name="Cannon C."/>
            <person name="Castanera R."/>
            <person name="Culley D."/>
            <person name="Daum C."/>
            <person name="Ezra D."/>
            <person name="Gonzalez J."/>
            <person name="Henrissat B."/>
            <person name="Kuo A."/>
            <person name="Liang C."/>
            <person name="Lipzen A."/>
            <person name="Lutzoni F."/>
            <person name="Magnuson J."/>
            <person name="Mondo S."/>
            <person name="Nolan M."/>
            <person name="Ohm R."/>
            <person name="Pangilinan J."/>
            <person name="Park H.-J."/>
            <person name="Ramirez L."/>
            <person name="Alfaro M."/>
            <person name="Sun H."/>
            <person name="Tritt A."/>
            <person name="Yoshinaga Y."/>
            <person name="Zwiers L.-H."/>
            <person name="Turgeon B."/>
            <person name="Goodwin S."/>
            <person name="Spatafora J."/>
            <person name="Crous P."/>
            <person name="Grigoriev I."/>
        </authorList>
    </citation>
    <scope>NUCLEOTIDE SEQUENCE</scope>
    <source>
        <strain evidence="3">Tuck. ex Michener</strain>
    </source>
</reference>
<feature type="region of interest" description="Disordered" evidence="1">
    <location>
        <begin position="1023"/>
        <end position="1042"/>
    </location>
</feature>
<feature type="compositionally biased region" description="Basic and acidic residues" evidence="1">
    <location>
        <begin position="1175"/>
        <end position="1184"/>
    </location>
</feature>
<feature type="compositionally biased region" description="Acidic residues" evidence="1">
    <location>
        <begin position="315"/>
        <end position="333"/>
    </location>
</feature>
<organism evidence="3 4">
    <name type="scientific">Viridothelium virens</name>
    <name type="common">Speckled blister lichen</name>
    <name type="synonym">Trypethelium virens</name>
    <dbReference type="NCBI Taxonomy" id="1048519"/>
    <lineage>
        <taxon>Eukaryota</taxon>
        <taxon>Fungi</taxon>
        <taxon>Dikarya</taxon>
        <taxon>Ascomycota</taxon>
        <taxon>Pezizomycotina</taxon>
        <taxon>Dothideomycetes</taxon>
        <taxon>Dothideomycetes incertae sedis</taxon>
        <taxon>Trypetheliales</taxon>
        <taxon>Trypetheliaceae</taxon>
        <taxon>Viridothelium</taxon>
    </lineage>
</organism>
<dbReference type="GO" id="GO:0032065">
    <property type="term" value="P:maintenance of protein location in cell cortex"/>
    <property type="evidence" value="ECO:0007669"/>
    <property type="project" value="InterPro"/>
</dbReference>
<feature type="compositionally biased region" description="Basic and acidic residues" evidence="1">
    <location>
        <begin position="636"/>
        <end position="656"/>
    </location>
</feature>
<dbReference type="Proteomes" id="UP000800092">
    <property type="component" value="Unassembled WGS sequence"/>
</dbReference>
<feature type="compositionally biased region" description="Basic and acidic residues" evidence="1">
    <location>
        <begin position="115"/>
        <end position="137"/>
    </location>
</feature>
<name>A0A6A6HH40_VIRVR</name>
<sequence>MTHVRSMRDLFEEHQAFTLAGQALPTPTDTPYTRSRRSSRHGTPTPSNPSSSPPPLPPDSGKDNAPTEDDEEFSMLDPRRFTPTLHASLVSEILSLRRELDSKHRFIENLEHNLQDSRSESENLQERLTETSKENRSAKRQLKQVEDGTLAALQELASERDDLKNVQKDLRHKLEVSQKQAKTQEQDAERAYNVHMSEKQGWENEKRGLERRVHASESRLQTFINEVNAQHAAEFGPELGDVSEIEEDARDSGLGNDSDVPSAQSSPSRQRPTRDRSSSSTRRSSTRQSNRFSIDSALGSGRQSRQHGRTLADELVFDEEEEDLDDLEEIEDAYADRETRLRRARESRQSFNQDDKAKRVLGLSNGRESSSDHYDSLEYERRDLIRPIQEVPTPKEEELSPVMPMNSSYVDAGIQYSPPTSPTLPIMVPTSPPTSPEAAPILQEKATPSAEVEANQSRKRIASPVRSPSPKPRKLTSEKPATPLVVLVSSATQTIEEFPVLAPVADAAIQATQPGYETVVQPSYSSISTQTDPPKEEAVNHGKIERMPAPASLAIPLIAIHPPLSGPPSPKEAVLPPATKNAACQVSIEDRVPTTDSGTQTERITIDQRILKLPPHLWPSAIKDKDLRSVETSQGSRERLPIAIGKEDLGSERRPALESFALSKEAQSPLPLTEDHYPGNNDNGPLAKDAVEGPRRPFRSASLFAGFNDEEGGDETDLDEPDSQSKSRIAPKSTSVNRLTRNGFSFSDPPTPVPEEKESPYSDVQKERDETSIPKEDVEARVAENVASGRNSLERAPRVMKPIRMASMVKPPNLRRSSLIANGTTAHLRQGSKTPSERSFGSASMSSTVAPPPPFPVPLRSSSRRVWQTRSEGSYSPTPGQNGMHSGRRPLVDAAKQHPGKDALRKVRSANVIPRHARRGSRPRSRSPPNSFQSSMPSSITSPTLPEHEIPELPRDNIKSPRHVFQLQKSNSRAAQSDVTSRTGSASAGSASQQQSSVVDAIAITMVGEWMWKYVRRRKSFGVPESPAEVSRPGEDGSITVTSNGQRHKRWVWLSPYERSVMWSSKQPSSNSALMGKSGRKLIIQSVLDVKDDTPLPKNAGNIFNRSILILTPARALKFTAFSSERHYLWLTALSFLSHHPSQRLSPLPAIPAPEPKSVKPPSSETPSAEPKIPIPEKELEKPTRATAMLRRTPLRDSVRIAKSRGGISSRGRPEGPARNATAPPTLPEFRESFDVGVEQEIHSATGTTFFDQIHSNPPPAEYRFSDLPSNDHLRPNTAGTTGTAESGAEYPNVPRYHGHGRKRSASGPVAPSPRDLQTVPSSGRLGSLRGWTQWPEKLSSRPMSRDGGGGSSGEPPRFYTDVNDSTTTIAPPPIPITRPRSRTSDQHHAPLPSTIRPQSRPPLPSATSAPPPQLPGQRAPPPSSRSGSRNGMMRMEAFVQPVSQLARAESEPSSAPPVGKTGFGVEAAVLLPERIRTGRRLPGFVPRRRSKVPEAWTKGVVVGGGAGEGGDGGEGLADPFRGF</sequence>
<dbReference type="GO" id="GO:0015631">
    <property type="term" value="F:tubulin binding"/>
    <property type="evidence" value="ECO:0007669"/>
    <property type="project" value="TreeGrafter"/>
</dbReference>
<feature type="region of interest" description="Disordered" evidence="1">
    <location>
        <begin position="1144"/>
        <end position="1228"/>
    </location>
</feature>
<feature type="compositionally biased region" description="Basic and acidic residues" evidence="1">
    <location>
        <begin position="754"/>
        <end position="778"/>
    </location>
</feature>
<protein>
    <recommendedName>
        <fullName evidence="2">Pleckstrin homology domain-containing protein</fullName>
    </recommendedName>
</protein>
<feature type="region of interest" description="Disordered" evidence="1">
    <location>
        <begin position="628"/>
        <end position="778"/>
    </location>
</feature>
<feature type="region of interest" description="Disordered" evidence="1">
    <location>
        <begin position="821"/>
        <end position="996"/>
    </location>
</feature>
<feature type="compositionally biased region" description="Basic and acidic residues" evidence="1">
    <location>
        <begin position="334"/>
        <end position="358"/>
    </location>
</feature>
<feature type="compositionally biased region" description="Low complexity" evidence="1">
    <location>
        <begin position="1278"/>
        <end position="1290"/>
    </location>
</feature>
<dbReference type="PANTHER" id="PTHR28190:SF2">
    <property type="entry name" value="MIGRATION PROTEIN, PUTATIVE (AFU_ORTHOLOGUE AFUA_2G07730)-RELATED"/>
    <property type="match status" value="1"/>
</dbReference>
<feature type="compositionally biased region" description="Pro residues" evidence="1">
    <location>
        <begin position="1400"/>
        <end position="1424"/>
    </location>
</feature>
<evidence type="ECO:0000259" key="2">
    <source>
        <dbReference type="Pfam" id="PF12814"/>
    </source>
</evidence>
<evidence type="ECO:0000313" key="4">
    <source>
        <dbReference type="Proteomes" id="UP000800092"/>
    </source>
</evidence>
<dbReference type="PANTHER" id="PTHR28190">
    <property type="entry name" value="NUCLEAR MIGRATION PROTEIN NUM1"/>
    <property type="match status" value="1"/>
</dbReference>
<proteinExistence type="predicted"/>
<dbReference type="InterPro" id="IPR024774">
    <property type="entry name" value="PH_dom-Mcp5-type"/>
</dbReference>